<dbReference type="Proteomes" id="UP000813824">
    <property type="component" value="Unassembled WGS sequence"/>
</dbReference>
<evidence type="ECO:0000313" key="2">
    <source>
        <dbReference type="Proteomes" id="UP000813824"/>
    </source>
</evidence>
<name>A0A8K0UES8_9AGAR</name>
<organism evidence="1 2">
    <name type="scientific">Cristinia sonorae</name>
    <dbReference type="NCBI Taxonomy" id="1940300"/>
    <lineage>
        <taxon>Eukaryota</taxon>
        <taxon>Fungi</taxon>
        <taxon>Dikarya</taxon>
        <taxon>Basidiomycota</taxon>
        <taxon>Agaricomycotina</taxon>
        <taxon>Agaricomycetes</taxon>
        <taxon>Agaricomycetidae</taxon>
        <taxon>Agaricales</taxon>
        <taxon>Pleurotineae</taxon>
        <taxon>Stephanosporaceae</taxon>
        <taxon>Cristinia</taxon>
    </lineage>
</organism>
<protein>
    <submittedName>
        <fullName evidence="1">Uncharacterized protein</fullName>
    </submittedName>
</protein>
<accession>A0A8K0UES8</accession>
<dbReference type="EMBL" id="JAEVFJ010000060">
    <property type="protein sequence ID" value="KAH8078034.1"/>
    <property type="molecule type" value="Genomic_DNA"/>
</dbReference>
<comment type="caution">
    <text evidence="1">The sequence shown here is derived from an EMBL/GenBank/DDBJ whole genome shotgun (WGS) entry which is preliminary data.</text>
</comment>
<proteinExistence type="predicted"/>
<keyword evidence="2" id="KW-1185">Reference proteome</keyword>
<reference evidence="1" key="1">
    <citation type="journal article" date="2021" name="New Phytol.">
        <title>Evolutionary innovations through gain and loss of genes in the ectomycorrhizal Boletales.</title>
        <authorList>
            <person name="Wu G."/>
            <person name="Miyauchi S."/>
            <person name="Morin E."/>
            <person name="Kuo A."/>
            <person name="Drula E."/>
            <person name="Varga T."/>
            <person name="Kohler A."/>
            <person name="Feng B."/>
            <person name="Cao Y."/>
            <person name="Lipzen A."/>
            <person name="Daum C."/>
            <person name="Hundley H."/>
            <person name="Pangilinan J."/>
            <person name="Johnson J."/>
            <person name="Barry K."/>
            <person name="LaButti K."/>
            <person name="Ng V."/>
            <person name="Ahrendt S."/>
            <person name="Min B."/>
            <person name="Choi I.G."/>
            <person name="Park H."/>
            <person name="Plett J.M."/>
            <person name="Magnuson J."/>
            <person name="Spatafora J.W."/>
            <person name="Nagy L.G."/>
            <person name="Henrissat B."/>
            <person name="Grigoriev I.V."/>
            <person name="Yang Z.L."/>
            <person name="Xu J."/>
            <person name="Martin F.M."/>
        </authorList>
    </citation>
    <scope>NUCLEOTIDE SEQUENCE</scope>
    <source>
        <strain evidence="1">KKN 215</strain>
    </source>
</reference>
<dbReference type="AlphaFoldDB" id="A0A8K0UES8"/>
<gene>
    <name evidence="1" type="ORF">BXZ70DRAFT_911214</name>
</gene>
<sequence>MLDVVYDDSFRAYSGRFKSLVLLTTWRGGSFSRRIGRNLSDGIRQLEDESSILTGPSISPSDFGSWGEYERPRRVHRVNPSKASLASSPLAYTNETFYSKLPYRKLCKRWRLWYPPNRRSPSNTWHWSELDCWHTLHLALPLVLTFIALLSIMRNIISPGEYYAPSDSPKMKRTSGFPGRARQESSRRLWRRRGAESLRLGVFDI</sequence>
<evidence type="ECO:0000313" key="1">
    <source>
        <dbReference type="EMBL" id="KAH8078034.1"/>
    </source>
</evidence>